<feature type="compositionally biased region" description="Gly residues" evidence="1">
    <location>
        <begin position="130"/>
        <end position="140"/>
    </location>
</feature>
<feature type="compositionally biased region" description="Low complexity" evidence="1">
    <location>
        <begin position="103"/>
        <end position="114"/>
    </location>
</feature>
<protein>
    <submittedName>
        <fullName evidence="2">Uncharacterized protein</fullName>
    </submittedName>
</protein>
<feature type="compositionally biased region" description="Low complexity" evidence="1">
    <location>
        <begin position="76"/>
        <end position="89"/>
    </location>
</feature>
<proteinExistence type="predicted"/>
<reference evidence="2 3" key="1">
    <citation type="journal article" date="2010" name="Science">
        <title>Genomic analysis of organismal complexity in the multicellular green alga Volvox carteri.</title>
        <authorList>
            <person name="Prochnik S.E."/>
            <person name="Umen J."/>
            <person name="Nedelcu A.M."/>
            <person name="Hallmann A."/>
            <person name="Miller S.M."/>
            <person name="Nishii I."/>
            <person name="Ferris P."/>
            <person name="Kuo A."/>
            <person name="Mitros T."/>
            <person name="Fritz-Laylin L.K."/>
            <person name="Hellsten U."/>
            <person name="Chapman J."/>
            <person name="Simakov O."/>
            <person name="Rensing S.A."/>
            <person name="Terry A."/>
            <person name="Pangilinan J."/>
            <person name="Kapitonov V."/>
            <person name="Jurka J."/>
            <person name="Salamov A."/>
            <person name="Shapiro H."/>
            <person name="Schmutz J."/>
            <person name="Grimwood J."/>
            <person name="Lindquist E."/>
            <person name="Lucas S."/>
            <person name="Grigoriev I.V."/>
            <person name="Schmitt R."/>
            <person name="Kirk D."/>
            <person name="Rokhsar D.S."/>
        </authorList>
    </citation>
    <scope>NUCLEOTIDE SEQUENCE [LARGE SCALE GENOMIC DNA]</scope>
    <source>
        <strain evidence="3">f. Nagariensis / Eve</strain>
    </source>
</reference>
<evidence type="ECO:0000256" key="1">
    <source>
        <dbReference type="SAM" id="MobiDB-lite"/>
    </source>
</evidence>
<evidence type="ECO:0000313" key="3">
    <source>
        <dbReference type="Proteomes" id="UP000001058"/>
    </source>
</evidence>
<keyword evidence="3" id="KW-1185">Reference proteome</keyword>
<feature type="region of interest" description="Disordered" evidence="1">
    <location>
        <begin position="389"/>
        <end position="436"/>
    </location>
</feature>
<dbReference type="KEGG" id="vcn:VOLCADRAFT_106001"/>
<dbReference type="RefSeq" id="XP_002953567.1">
    <property type="nucleotide sequence ID" value="XM_002953521.1"/>
</dbReference>
<dbReference type="EMBL" id="GL378357">
    <property type="protein sequence ID" value="EFJ45540.1"/>
    <property type="molecule type" value="Genomic_DNA"/>
</dbReference>
<organism evidence="3">
    <name type="scientific">Volvox carteri f. nagariensis</name>
    <dbReference type="NCBI Taxonomy" id="3068"/>
    <lineage>
        <taxon>Eukaryota</taxon>
        <taxon>Viridiplantae</taxon>
        <taxon>Chlorophyta</taxon>
        <taxon>core chlorophytes</taxon>
        <taxon>Chlorophyceae</taxon>
        <taxon>CS clade</taxon>
        <taxon>Chlamydomonadales</taxon>
        <taxon>Volvocaceae</taxon>
        <taxon>Volvox</taxon>
    </lineage>
</organism>
<dbReference type="GeneID" id="9622497"/>
<dbReference type="InParanoid" id="D8U472"/>
<dbReference type="AlphaFoldDB" id="D8U472"/>
<evidence type="ECO:0000313" key="2">
    <source>
        <dbReference type="EMBL" id="EFJ45540.1"/>
    </source>
</evidence>
<dbReference type="Proteomes" id="UP000001058">
    <property type="component" value="Unassembled WGS sequence"/>
</dbReference>
<name>D8U472_VOLCA</name>
<sequence>MRQDCRPGWRGIRALATQGTPDLAPCTPAGAAFAAVRARSGSAPAAAAAAGNFTSVHAGGSGAGVSSGGDEIAGTRQARGCARRGSAASDRVDRGGGGGGGAIAAASSAGPGPASAGGRGRAATASAVSGRGGGGGGGDVSGLPGEQQVVHYARAGAAAAAGGDAVKAAMAFHLLNGCFMRAKGGYEGAIALAAATSSAEPGLPAALVGMVSEGAPQSLVAYNTLSYLTLSAEVINNTALEYRTWLCEIYKLLSAGLVSVLVGQLRAAANSTLEQQLLVSGLGLLVTMARVSTDARSRLVGLRGVALALAAALGHAAAAVRAPALQLVQLAGADIHTEGEGCAGLGWAGEMGFTRTRLGLDLFGSYTGLDQVLNCAALLAALDRLSGGGPQMDPADQQAGAGKTEEPTPGSSQQKTQHQELQRQARRRDDAHNGGP</sequence>
<feature type="region of interest" description="Disordered" evidence="1">
    <location>
        <begin position="61"/>
        <end position="141"/>
    </location>
</feature>
<gene>
    <name evidence="2" type="ORF">VOLCADRAFT_106001</name>
</gene>
<dbReference type="OrthoDB" id="551391at2759"/>
<feature type="compositionally biased region" description="Basic and acidic residues" evidence="1">
    <location>
        <begin position="417"/>
        <end position="436"/>
    </location>
</feature>
<accession>D8U472</accession>